<comment type="caution">
    <text evidence="1">The sequence shown here is derived from an EMBL/GenBank/DDBJ whole genome shotgun (WGS) entry which is preliminary data.</text>
</comment>
<evidence type="ECO:0000313" key="2">
    <source>
        <dbReference type="Proteomes" id="UP000805704"/>
    </source>
</evidence>
<proteinExistence type="predicted"/>
<dbReference type="EMBL" id="CM024795">
    <property type="protein sequence ID" value="KAG8001556.1"/>
    <property type="molecule type" value="Genomic_DNA"/>
</dbReference>
<reference evidence="1" key="1">
    <citation type="submission" date="2020-04" db="EMBL/GenBank/DDBJ databases">
        <title>A chromosome-scale assembly and high-density genetic map of the yellow drum (Nibea albiflora) genome.</title>
        <authorList>
            <person name="Xu D."/>
            <person name="Zhang W."/>
            <person name="Chen R."/>
            <person name="Tan P."/>
            <person name="Wang L."/>
            <person name="Song H."/>
            <person name="Tian L."/>
            <person name="Zhu Q."/>
            <person name="Wang B."/>
        </authorList>
    </citation>
    <scope>NUCLEOTIDE SEQUENCE</scope>
    <source>
        <strain evidence="1">ZJHYS-2018</strain>
    </source>
</reference>
<organism evidence="1 2">
    <name type="scientific">Nibea albiflora</name>
    <name type="common">Yellow drum</name>
    <name type="synonym">Corvina albiflora</name>
    <dbReference type="NCBI Taxonomy" id="240163"/>
    <lineage>
        <taxon>Eukaryota</taxon>
        <taxon>Metazoa</taxon>
        <taxon>Chordata</taxon>
        <taxon>Craniata</taxon>
        <taxon>Vertebrata</taxon>
        <taxon>Euteleostomi</taxon>
        <taxon>Actinopterygii</taxon>
        <taxon>Neopterygii</taxon>
        <taxon>Teleostei</taxon>
        <taxon>Neoteleostei</taxon>
        <taxon>Acanthomorphata</taxon>
        <taxon>Eupercaria</taxon>
        <taxon>Sciaenidae</taxon>
        <taxon>Nibea</taxon>
    </lineage>
</organism>
<keyword evidence="2" id="KW-1185">Reference proteome</keyword>
<sequence>MESPTATIDPSSWSGSESPAEDMERMSDSADKPVDNDAEGVWSPDIEQSFQEALAIYPPCGRRKIILSDEGKMYGRNELIARYIKLRTGKTRTRKQDQAVKDKALQSMASMSSAQIVSATAIHNKLGLPGIPRPAFPGAGLWQGMISTGQPGSSQDIKPFTQQAYPIQPAVTTAISSYEPTAAPAPTAPAWQGRSIGTSKLRLVEFSAFLEQQRDPDSYNKHLFVHIGQTNHSYTDALLESVDIRQIYDKFPEKKGGLKELYGKGPQNSFFLIKFWADLNCNIQDDTGSFYGVTSQYESSENMTITCSTKVCSFGKQVVEKVETEYARFENGRFVYRISRSPMCEYMINFIHKLKHLPEKYMMNSVLENFTILLVITFLT</sequence>
<protein>
    <submittedName>
        <fullName evidence="1">Transcriptional enhancer factor TEF-1</fullName>
    </submittedName>
</protein>
<name>A0ACB7EHN5_NIBAL</name>
<dbReference type="Proteomes" id="UP000805704">
    <property type="component" value="Chromosome 7"/>
</dbReference>
<gene>
    <name evidence="1" type="primary">TEAD1.2</name>
    <name evidence="1" type="ORF">GBF38_007264</name>
</gene>
<evidence type="ECO:0000313" key="1">
    <source>
        <dbReference type="EMBL" id="KAG8001556.1"/>
    </source>
</evidence>
<accession>A0ACB7EHN5</accession>